<dbReference type="EMBL" id="VSKL01000001">
    <property type="protein sequence ID" value="TYB74898.1"/>
    <property type="molecule type" value="Genomic_DNA"/>
</dbReference>
<sequence>MKTILKIFRMFIACSATSQVTQILLLHSFDYPNGTYLKDLDNELPYFVGTWVGEVNNIQ</sequence>
<dbReference type="Proteomes" id="UP000324358">
    <property type="component" value="Unassembled WGS sequence"/>
</dbReference>
<feature type="signal peptide" evidence="1">
    <location>
        <begin position="1"/>
        <end position="18"/>
    </location>
</feature>
<protein>
    <submittedName>
        <fullName evidence="2">Uncharacterized protein</fullName>
    </submittedName>
</protein>
<evidence type="ECO:0000256" key="1">
    <source>
        <dbReference type="SAM" id="SignalP"/>
    </source>
</evidence>
<gene>
    <name evidence="2" type="ORF">ES675_01810</name>
</gene>
<keyword evidence="1" id="KW-0732">Signal</keyword>
<proteinExistence type="predicted"/>
<evidence type="ECO:0000313" key="2">
    <source>
        <dbReference type="EMBL" id="TYB74898.1"/>
    </source>
</evidence>
<comment type="caution">
    <text evidence="2">The sequence shown here is derived from an EMBL/GenBank/DDBJ whole genome shotgun (WGS) entry which is preliminary data.</text>
</comment>
<keyword evidence="3" id="KW-1185">Reference proteome</keyword>
<name>A0A5D0R2Q8_9FLAO</name>
<feature type="chain" id="PRO_5022857118" evidence="1">
    <location>
        <begin position="19"/>
        <end position="59"/>
    </location>
</feature>
<accession>A0A5D0R2Q8</accession>
<reference evidence="2 3" key="1">
    <citation type="submission" date="2019-08" db="EMBL/GenBank/DDBJ databases">
        <title>Genomes of Antarctic Bizionia species.</title>
        <authorList>
            <person name="Bowman J.P."/>
        </authorList>
    </citation>
    <scope>NUCLEOTIDE SEQUENCE [LARGE SCALE GENOMIC DNA]</scope>
    <source>
        <strain evidence="2 3">APA-1</strain>
    </source>
</reference>
<evidence type="ECO:0000313" key="3">
    <source>
        <dbReference type="Proteomes" id="UP000324358"/>
    </source>
</evidence>
<dbReference type="OrthoDB" id="1274930at2"/>
<organism evidence="2 3">
    <name type="scientific">Bizionia algoritergicola</name>
    <dbReference type="NCBI Taxonomy" id="291187"/>
    <lineage>
        <taxon>Bacteria</taxon>
        <taxon>Pseudomonadati</taxon>
        <taxon>Bacteroidota</taxon>
        <taxon>Flavobacteriia</taxon>
        <taxon>Flavobacteriales</taxon>
        <taxon>Flavobacteriaceae</taxon>
        <taxon>Bizionia</taxon>
    </lineage>
</organism>
<dbReference type="RefSeq" id="WP_066249484.1">
    <property type="nucleotide sequence ID" value="NZ_VSKL01000001.1"/>
</dbReference>
<dbReference type="AlphaFoldDB" id="A0A5D0R2Q8"/>